<evidence type="ECO:0000313" key="1">
    <source>
        <dbReference type="EMBL" id="KIO21364.1"/>
    </source>
</evidence>
<evidence type="ECO:0008006" key="3">
    <source>
        <dbReference type="Google" id="ProtNLM"/>
    </source>
</evidence>
<gene>
    <name evidence="1" type="ORF">M407DRAFT_29022</name>
</gene>
<dbReference type="EMBL" id="KN823140">
    <property type="protein sequence ID" value="KIO21364.1"/>
    <property type="molecule type" value="Genomic_DNA"/>
</dbReference>
<evidence type="ECO:0000313" key="2">
    <source>
        <dbReference type="Proteomes" id="UP000054248"/>
    </source>
</evidence>
<protein>
    <recommendedName>
        <fullName evidence="3">Mediator complex subunit 1</fullName>
    </recommendedName>
</protein>
<dbReference type="OrthoDB" id="544685at2759"/>
<keyword evidence="2" id="KW-1185">Reference proteome</keyword>
<organism evidence="1 2">
    <name type="scientific">Tulasnella calospora MUT 4182</name>
    <dbReference type="NCBI Taxonomy" id="1051891"/>
    <lineage>
        <taxon>Eukaryota</taxon>
        <taxon>Fungi</taxon>
        <taxon>Dikarya</taxon>
        <taxon>Basidiomycota</taxon>
        <taxon>Agaricomycotina</taxon>
        <taxon>Agaricomycetes</taxon>
        <taxon>Cantharellales</taxon>
        <taxon>Tulasnellaceae</taxon>
        <taxon>Tulasnella</taxon>
    </lineage>
</organism>
<dbReference type="AlphaFoldDB" id="A0A0C3QAX1"/>
<name>A0A0C3QAX1_9AGAM</name>
<dbReference type="STRING" id="1051891.A0A0C3QAX1"/>
<sequence>MDLDSIEEDFVGVDVQPDEPQADARPAIPLRTSLITALSELIATFDEKYPVIPPASDLHPFSPTPPDTDVLESILRVTPMITASVASVAQANIHPRFILRTKEYTNHADAWLKSQIKVGTLFRQLPKRKPNYAADLPLEPALVPAWLLDEVMSLLKSIGMDVFREDLADRRVKFLGGGKILVVDIEFLLAPGSSSNAEESASATSSGLQLLSIKTTHGASESSASSTADERSPLDTLLYSALSSILKEAQGPSSDCLRLQNLADSFKEHAKNLMLLDGLANAEAGLGTGDRWFKETDEEAKIVVDLASREAQALASSLGSSTAPLDILLHRGHSYPVPYLTSPFLTFIVGLPPRIYLSMLKAQSAASSTLPNQNSVDISPAILGDYVFNNRSSCTLATLKLSSTTDTPNSISHLTTLLPPTFALLSDQTDYTALLSVDPLTATLPEPTHGIPQEHLDRVFPTVTEPAPESDPLKPLPVKGYVLDFGNEGVVMRREAMHRLSGGLDLGMDIDGGLGSMDGGFSNFGSPGWVDLLVDSKAIVQSPRYVSQVKATGSNPAIQHFLSPPTDPGFVLGSIRVGRMSDVWRVLEIVKEQAWLNETLRSFQWRIDSTPTKDEGEAAEVAKLLSDDEELEALIQGSNVPTSIPVQISVRGTTINYTVPLPLPDSPLLTFSVAFDSTAPKGVRVDFDIDIAAAFLEGQTSSMEKISQVVHEWKGGMEEVVRRGGASILAGWVWRKVQQRFQVI</sequence>
<accession>A0A0C3QAX1</accession>
<reference evidence="1 2" key="1">
    <citation type="submission" date="2014-04" db="EMBL/GenBank/DDBJ databases">
        <authorList>
            <consortium name="DOE Joint Genome Institute"/>
            <person name="Kuo A."/>
            <person name="Girlanda M."/>
            <person name="Perotto S."/>
            <person name="Kohler A."/>
            <person name="Nagy L.G."/>
            <person name="Floudas D."/>
            <person name="Copeland A."/>
            <person name="Barry K.W."/>
            <person name="Cichocki N."/>
            <person name="Veneault-Fourrey C."/>
            <person name="LaButti K."/>
            <person name="Lindquist E.A."/>
            <person name="Lipzen A."/>
            <person name="Lundell T."/>
            <person name="Morin E."/>
            <person name="Murat C."/>
            <person name="Sun H."/>
            <person name="Tunlid A."/>
            <person name="Henrissat B."/>
            <person name="Grigoriev I.V."/>
            <person name="Hibbett D.S."/>
            <person name="Martin F."/>
            <person name="Nordberg H.P."/>
            <person name="Cantor M.N."/>
            <person name="Hua S.X."/>
        </authorList>
    </citation>
    <scope>NUCLEOTIDE SEQUENCE [LARGE SCALE GENOMIC DNA]</scope>
    <source>
        <strain evidence="1 2">MUT 4182</strain>
    </source>
</reference>
<proteinExistence type="predicted"/>
<dbReference type="Proteomes" id="UP000054248">
    <property type="component" value="Unassembled WGS sequence"/>
</dbReference>
<dbReference type="HOGENOM" id="CLU_014572_0_0_1"/>
<reference evidence="2" key="2">
    <citation type="submission" date="2015-01" db="EMBL/GenBank/DDBJ databases">
        <title>Evolutionary Origins and Diversification of the Mycorrhizal Mutualists.</title>
        <authorList>
            <consortium name="DOE Joint Genome Institute"/>
            <consortium name="Mycorrhizal Genomics Consortium"/>
            <person name="Kohler A."/>
            <person name="Kuo A."/>
            <person name="Nagy L.G."/>
            <person name="Floudas D."/>
            <person name="Copeland A."/>
            <person name="Barry K.W."/>
            <person name="Cichocki N."/>
            <person name="Veneault-Fourrey C."/>
            <person name="LaButti K."/>
            <person name="Lindquist E.A."/>
            <person name="Lipzen A."/>
            <person name="Lundell T."/>
            <person name="Morin E."/>
            <person name="Murat C."/>
            <person name="Riley R."/>
            <person name="Ohm R."/>
            <person name="Sun H."/>
            <person name="Tunlid A."/>
            <person name="Henrissat B."/>
            <person name="Grigoriev I.V."/>
            <person name="Hibbett D.S."/>
            <person name="Martin F."/>
        </authorList>
    </citation>
    <scope>NUCLEOTIDE SEQUENCE [LARGE SCALE GENOMIC DNA]</scope>
    <source>
        <strain evidence="2">MUT 4182</strain>
    </source>
</reference>